<sequence length="108" mass="11998">MLPISRRTCSLCQQLWLLCSSETMAMCSKCHKDMILKQEQAKIATGKEAAVADAINLHVGVVESKIALKVKVKVSPNRCRLSFDYRTAPIDAINKAHPIIKASKLDKF</sequence>
<accession>A0AAF0XWR9</accession>
<proteinExistence type="predicted"/>
<dbReference type="Proteomes" id="UP000077755">
    <property type="component" value="Chromosome 9"/>
</dbReference>
<reference evidence="1" key="1">
    <citation type="journal article" date="2016" name="Nat. Genet.">
        <title>A high-quality carrot genome assembly provides new insights into carotenoid accumulation and asterid genome evolution.</title>
        <authorList>
            <person name="Iorizzo M."/>
            <person name="Ellison S."/>
            <person name="Senalik D."/>
            <person name="Zeng P."/>
            <person name="Satapoomin P."/>
            <person name="Huang J."/>
            <person name="Bowman M."/>
            <person name="Iovene M."/>
            <person name="Sanseverino W."/>
            <person name="Cavagnaro P."/>
            <person name="Yildiz M."/>
            <person name="Macko-Podgorni A."/>
            <person name="Moranska E."/>
            <person name="Grzebelus E."/>
            <person name="Grzebelus D."/>
            <person name="Ashrafi H."/>
            <person name="Zheng Z."/>
            <person name="Cheng S."/>
            <person name="Spooner D."/>
            <person name="Van Deynze A."/>
            <person name="Simon P."/>
        </authorList>
    </citation>
    <scope>NUCLEOTIDE SEQUENCE</scope>
    <source>
        <tissue evidence="1">Leaf</tissue>
    </source>
</reference>
<dbReference type="EMBL" id="CP093351">
    <property type="protein sequence ID" value="WOH14259.1"/>
    <property type="molecule type" value="Genomic_DNA"/>
</dbReference>
<protein>
    <submittedName>
        <fullName evidence="1">Uncharacterized protein</fullName>
    </submittedName>
</protein>
<keyword evidence="2" id="KW-1185">Reference proteome</keyword>
<reference evidence="1" key="2">
    <citation type="submission" date="2022-03" db="EMBL/GenBank/DDBJ databases">
        <title>Draft title - Genomic analysis of global carrot germplasm unveils the trajectory of domestication and the origin of high carotenoid orange carrot.</title>
        <authorList>
            <person name="Iorizzo M."/>
            <person name="Ellison S."/>
            <person name="Senalik D."/>
            <person name="Macko-Podgorni A."/>
            <person name="Grzebelus D."/>
            <person name="Bostan H."/>
            <person name="Rolling W."/>
            <person name="Curaba J."/>
            <person name="Simon P."/>
        </authorList>
    </citation>
    <scope>NUCLEOTIDE SEQUENCE</scope>
    <source>
        <tissue evidence="1">Leaf</tissue>
    </source>
</reference>
<evidence type="ECO:0000313" key="2">
    <source>
        <dbReference type="Proteomes" id="UP000077755"/>
    </source>
</evidence>
<dbReference type="AlphaFoldDB" id="A0AAF0XWR9"/>
<evidence type="ECO:0000313" key="1">
    <source>
        <dbReference type="EMBL" id="WOH14259.1"/>
    </source>
</evidence>
<dbReference type="Gene3D" id="1.20.5.4770">
    <property type="match status" value="1"/>
</dbReference>
<gene>
    <name evidence="1" type="ORF">DCAR_0933776</name>
</gene>
<name>A0AAF0XWR9_DAUCS</name>
<organism evidence="1 2">
    <name type="scientific">Daucus carota subsp. sativus</name>
    <name type="common">Carrot</name>
    <dbReference type="NCBI Taxonomy" id="79200"/>
    <lineage>
        <taxon>Eukaryota</taxon>
        <taxon>Viridiplantae</taxon>
        <taxon>Streptophyta</taxon>
        <taxon>Embryophyta</taxon>
        <taxon>Tracheophyta</taxon>
        <taxon>Spermatophyta</taxon>
        <taxon>Magnoliopsida</taxon>
        <taxon>eudicotyledons</taxon>
        <taxon>Gunneridae</taxon>
        <taxon>Pentapetalae</taxon>
        <taxon>asterids</taxon>
        <taxon>campanulids</taxon>
        <taxon>Apiales</taxon>
        <taxon>Apiaceae</taxon>
        <taxon>Apioideae</taxon>
        <taxon>Scandiceae</taxon>
        <taxon>Daucinae</taxon>
        <taxon>Daucus</taxon>
        <taxon>Daucus sect. Daucus</taxon>
    </lineage>
</organism>